<evidence type="ECO:0000259" key="3">
    <source>
        <dbReference type="Pfam" id="PF00144"/>
    </source>
</evidence>
<dbReference type="PANTHER" id="PTHR22935">
    <property type="entry name" value="PENICILLIN-BINDING PROTEIN"/>
    <property type="match status" value="1"/>
</dbReference>
<evidence type="ECO:0000256" key="1">
    <source>
        <dbReference type="ARBA" id="ARBA00038473"/>
    </source>
</evidence>
<comment type="caution">
    <text evidence="4">The sequence shown here is derived from an EMBL/GenBank/DDBJ whole genome shotgun (WGS) entry which is preliminary data.</text>
</comment>
<feature type="chain" id="PRO_5046822461" evidence="2">
    <location>
        <begin position="26"/>
        <end position="499"/>
    </location>
</feature>
<dbReference type="InterPro" id="IPR001466">
    <property type="entry name" value="Beta-lactam-related"/>
</dbReference>
<feature type="domain" description="Beta-lactamase-related" evidence="3">
    <location>
        <begin position="60"/>
        <end position="383"/>
    </location>
</feature>
<dbReference type="Gene3D" id="3.40.710.10">
    <property type="entry name" value="DD-peptidase/beta-lactamase superfamily"/>
    <property type="match status" value="1"/>
</dbReference>
<evidence type="ECO:0000256" key="2">
    <source>
        <dbReference type="SAM" id="SignalP"/>
    </source>
</evidence>
<feature type="signal peptide" evidence="2">
    <location>
        <begin position="1"/>
        <end position="25"/>
    </location>
</feature>
<dbReference type="InterPro" id="IPR051478">
    <property type="entry name" value="Beta-lactamase-like_AB/R"/>
</dbReference>
<dbReference type="Pfam" id="PF00144">
    <property type="entry name" value="Beta-lactamase"/>
    <property type="match status" value="1"/>
</dbReference>
<protein>
    <submittedName>
        <fullName evidence="4">Serine hydrolase</fullName>
    </submittedName>
</protein>
<dbReference type="EMBL" id="JAQQXT010000008">
    <property type="protein sequence ID" value="MDC8772662.1"/>
    <property type="molecule type" value="Genomic_DNA"/>
</dbReference>
<dbReference type="SUPFAM" id="SSF56601">
    <property type="entry name" value="beta-lactamase/transpeptidase-like"/>
    <property type="match status" value="1"/>
</dbReference>
<proteinExistence type="inferred from homology"/>
<dbReference type="GO" id="GO:0016787">
    <property type="term" value="F:hydrolase activity"/>
    <property type="evidence" value="ECO:0007669"/>
    <property type="project" value="UniProtKB-KW"/>
</dbReference>
<evidence type="ECO:0000313" key="5">
    <source>
        <dbReference type="Proteomes" id="UP001221189"/>
    </source>
</evidence>
<dbReference type="RefSeq" id="WP_273600853.1">
    <property type="nucleotide sequence ID" value="NZ_JAQQXT010000008.1"/>
</dbReference>
<comment type="similarity">
    <text evidence="1">Belongs to the beta-lactamase family.</text>
</comment>
<reference evidence="4 5" key="1">
    <citation type="submission" date="2022-10" db="EMBL/GenBank/DDBJ databases">
        <title>Paucibacter sp. hw1 Genome sequencing.</title>
        <authorList>
            <person name="Park S."/>
        </authorList>
    </citation>
    <scope>NUCLEOTIDE SEQUENCE [LARGE SCALE GENOMIC DNA]</scope>
    <source>
        <strain evidence="5">hw1</strain>
    </source>
</reference>
<organism evidence="4 5">
    <name type="scientific">Roseateles albus</name>
    <dbReference type="NCBI Taxonomy" id="2987525"/>
    <lineage>
        <taxon>Bacteria</taxon>
        <taxon>Pseudomonadati</taxon>
        <taxon>Pseudomonadota</taxon>
        <taxon>Betaproteobacteria</taxon>
        <taxon>Burkholderiales</taxon>
        <taxon>Sphaerotilaceae</taxon>
        <taxon>Roseateles</taxon>
    </lineage>
</organism>
<gene>
    <name evidence="4" type="ORF">PRZ03_13845</name>
</gene>
<keyword evidence="4" id="KW-0378">Hydrolase</keyword>
<name>A0ABT5KFF2_9BURK</name>
<keyword evidence="5" id="KW-1185">Reference proteome</keyword>
<keyword evidence="2" id="KW-0732">Signal</keyword>
<dbReference type="Proteomes" id="UP001221189">
    <property type="component" value="Unassembled WGS sequence"/>
</dbReference>
<dbReference type="PANTHER" id="PTHR22935:SF95">
    <property type="entry name" value="BETA-LACTAMASE-LIKE 1-RELATED"/>
    <property type="match status" value="1"/>
</dbReference>
<sequence>MHSRSVRWSRLALACTFLLAGAAAAQQASNPVLSAAAPAALPSATPTQPQDVLRLLDLWLDAQVAYERVPALSVALQHGPELLWKKGYGKLDAAGKLPAGTDTVYGICSISKLFTSVAVMQLWEQGKFSLDDDIGKLLPGFTLQRTDPDSGPISVRSLLTHSSGLPREADFAYWTPPEFKFPTREQMMQALAGQSSFMRAADRFQYSNLGMSLLGELVTQLSGMPYEDYVQRHILVPLQLADTRTALPTELQGKRLAQGWSAPRRDGTREALKPYVAGGITPAAGFSSTVEDLARFAAWQFRLRKQGGSELLKVSTLREMQRVQWTNPDGKETWGLGFAVYRDGNQTLAGHSGLCPGYQSSLSLVLEDELAVAAMSNANETEDFGPRFTKPIRKLMEKGMKLPVGSADLLAYAGRYNAQPWASEMVIVPWGEQLALLPLPTHDPAGDMQVLKSMGKDEFRVLRDDGSLGEAFRFRRDAAGQVDGVENWSQLMLRLGALR</sequence>
<accession>A0ABT5KFF2</accession>
<dbReference type="InterPro" id="IPR012338">
    <property type="entry name" value="Beta-lactam/transpept-like"/>
</dbReference>
<evidence type="ECO:0000313" key="4">
    <source>
        <dbReference type="EMBL" id="MDC8772662.1"/>
    </source>
</evidence>